<comment type="subcellular location">
    <subcellularLocation>
        <location evidence="1">Membrane</location>
        <topology evidence="1">Multi-pass membrane protein</topology>
    </subcellularLocation>
</comment>
<evidence type="ECO:0000256" key="4">
    <source>
        <dbReference type="ARBA" id="ARBA00023136"/>
    </source>
</evidence>
<keyword evidence="2 5" id="KW-0812">Transmembrane</keyword>
<dbReference type="Pfam" id="PF09685">
    <property type="entry name" value="MamF_MmsF"/>
    <property type="match status" value="1"/>
</dbReference>
<keyword evidence="4 5" id="KW-0472">Membrane</keyword>
<keyword evidence="3 5" id="KW-1133">Transmembrane helix</keyword>
<name>A0ABD5Y5H9_9EURY</name>
<feature type="transmembrane region" description="Helical" evidence="5">
    <location>
        <begin position="98"/>
        <end position="129"/>
    </location>
</feature>
<accession>A0ABD5Y5H9</accession>
<evidence type="ECO:0000256" key="5">
    <source>
        <dbReference type="SAM" id="Phobius"/>
    </source>
</evidence>
<feature type="transmembrane region" description="Helical" evidence="5">
    <location>
        <begin position="20"/>
        <end position="44"/>
    </location>
</feature>
<evidence type="ECO:0000256" key="1">
    <source>
        <dbReference type="ARBA" id="ARBA00004141"/>
    </source>
</evidence>
<proteinExistence type="predicted"/>
<sequence>MSTPSPPSDQSPDLLNQRPLAGIAVHLLAFPTGIFGAGLVYLLASHEFTRANARNALNWHLSLTVLLIATLVVFFLGADEIEVSGGATIEALSLPAPLNALFSVAAIVLGLSLGIAVLLNFVFAVVATAKAIFGTAWKYPFAYPFVGDD</sequence>
<reference evidence="6 7" key="1">
    <citation type="journal article" date="2019" name="Int. J. Syst. Evol. Microbiol.">
        <title>The Global Catalogue of Microorganisms (GCM) 10K type strain sequencing project: providing services to taxonomists for standard genome sequencing and annotation.</title>
        <authorList>
            <consortium name="The Broad Institute Genomics Platform"/>
            <consortium name="The Broad Institute Genome Sequencing Center for Infectious Disease"/>
            <person name="Wu L."/>
            <person name="Ma J."/>
        </authorList>
    </citation>
    <scope>NUCLEOTIDE SEQUENCE [LARGE SCALE GENOMIC DNA]</scope>
    <source>
        <strain evidence="6 7">XZYJT29</strain>
    </source>
</reference>
<dbReference type="InterPro" id="IPR019109">
    <property type="entry name" value="MamF_MmsF"/>
</dbReference>
<protein>
    <submittedName>
        <fullName evidence="6">DUF4870 domain-containing protein</fullName>
    </submittedName>
</protein>
<dbReference type="AlphaFoldDB" id="A0ABD5Y5H9"/>
<evidence type="ECO:0000256" key="2">
    <source>
        <dbReference type="ARBA" id="ARBA00022692"/>
    </source>
</evidence>
<dbReference type="Proteomes" id="UP001596432">
    <property type="component" value="Unassembled WGS sequence"/>
</dbReference>
<organism evidence="6 7">
    <name type="scientific">Halosimplex aquaticum</name>
    <dbReference type="NCBI Taxonomy" id="3026162"/>
    <lineage>
        <taxon>Archaea</taxon>
        <taxon>Methanobacteriati</taxon>
        <taxon>Methanobacteriota</taxon>
        <taxon>Stenosarchaea group</taxon>
        <taxon>Halobacteria</taxon>
        <taxon>Halobacteriales</taxon>
        <taxon>Haloarculaceae</taxon>
        <taxon>Halosimplex</taxon>
    </lineage>
</organism>
<keyword evidence="7" id="KW-1185">Reference proteome</keyword>
<gene>
    <name evidence="6" type="ORF">ACFQMA_14360</name>
</gene>
<comment type="caution">
    <text evidence="6">The sequence shown here is derived from an EMBL/GenBank/DDBJ whole genome shotgun (WGS) entry which is preliminary data.</text>
</comment>
<feature type="transmembrane region" description="Helical" evidence="5">
    <location>
        <begin position="56"/>
        <end position="78"/>
    </location>
</feature>
<evidence type="ECO:0000313" key="6">
    <source>
        <dbReference type="EMBL" id="MFC7141004.1"/>
    </source>
</evidence>
<evidence type="ECO:0000256" key="3">
    <source>
        <dbReference type="ARBA" id="ARBA00022989"/>
    </source>
</evidence>
<dbReference type="RefSeq" id="WP_274322097.1">
    <property type="nucleotide sequence ID" value="NZ_CP118158.1"/>
</dbReference>
<evidence type="ECO:0000313" key="7">
    <source>
        <dbReference type="Proteomes" id="UP001596432"/>
    </source>
</evidence>
<dbReference type="EMBL" id="JBHTAS010000001">
    <property type="protein sequence ID" value="MFC7141004.1"/>
    <property type="molecule type" value="Genomic_DNA"/>
</dbReference>
<dbReference type="GeneID" id="78821311"/>